<keyword evidence="15" id="KW-1185">Reference proteome</keyword>
<reference evidence="13" key="2">
    <citation type="journal article" date="2020" name="BMC">
        <title>Leishmania infection induces a limited differential gene expression in the sand fly midgut.</title>
        <authorList>
            <person name="Coutinho-Abreu I.V."/>
            <person name="Serafim T.D."/>
            <person name="Meneses C."/>
            <person name="Kamhawi S."/>
            <person name="Oliveira F."/>
            <person name="Valenzuela J.G."/>
        </authorList>
    </citation>
    <scope>NUCLEOTIDE SEQUENCE</scope>
    <source>
        <strain evidence="13">Jacobina</strain>
        <tissue evidence="13">Midgut</tissue>
    </source>
</reference>
<dbReference type="EnsemblMetazoa" id="LLOJ008684-RA">
    <property type="protein sequence ID" value="LLOJ008684-PA"/>
    <property type="gene ID" value="LLOJ008684"/>
</dbReference>
<evidence type="ECO:0000256" key="6">
    <source>
        <dbReference type="ARBA" id="ARBA00022989"/>
    </source>
</evidence>
<dbReference type="CDD" id="cd05236">
    <property type="entry name" value="FAR-N_SDR_e"/>
    <property type="match status" value="2"/>
</dbReference>
<keyword evidence="7 10" id="KW-0443">Lipid metabolism</keyword>
<protein>
    <recommendedName>
        <fullName evidence="10">Fatty acyl-CoA reductase</fullName>
        <ecNumber evidence="10">1.2.1.84</ecNumber>
    </recommendedName>
</protein>
<keyword evidence="10" id="KW-0560">Oxidoreductase</keyword>
<dbReference type="InterPro" id="IPR013120">
    <property type="entry name" value="FAR_NAD-bd"/>
</dbReference>
<dbReference type="PANTHER" id="PTHR11011">
    <property type="entry name" value="MALE STERILITY PROTEIN 2-RELATED"/>
    <property type="match status" value="1"/>
</dbReference>
<feature type="domain" description="Fatty acyl-CoA reductase C-terminal" evidence="11">
    <location>
        <begin position="719"/>
        <end position="810"/>
    </location>
</feature>
<evidence type="ECO:0000313" key="13">
    <source>
        <dbReference type="EMBL" id="MBC1169101.1"/>
    </source>
</evidence>
<dbReference type="Pfam" id="PF07993">
    <property type="entry name" value="NAD_binding_4"/>
    <property type="match status" value="4"/>
</dbReference>
<evidence type="ECO:0000256" key="7">
    <source>
        <dbReference type="ARBA" id="ARBA00023098"/>
    </source>
</evidence>
<feature type="transmembrane region" description="Helical" evidence="10">
    <location>
        <begin position="827"/>
        <end position="846"/>
    </location>
</feature>
<evidence type="ECO:0000256" key="10">
    <source>
        <dbReference type="RuleBase" id="RU363097"/>
    </source>
</evidence>
<keyword evidence="8 10" id="KW-0472">Membrane</keyword>
<reference evidence="15" key="1">
    <citation type="submission" date="2012-05" db="EMBL/GenBank/DDBJ databases">
        <title>Whole Genome Assembly of Lutzomyia longipalpis.</title>
        <authorList>
            <person name="Richards S."/>
            <person name="Qu C."/>
            <person name="Dillon R."/>
            <person name="Worley K."/>
            <person name="Scherer S."/>
            <person name="Batterton M."/>
            <person name="Taylor A."/>
            <person name="Hawes A."/>
            <person name="Hernandez B."/>
            <person name="Kovar C."/>
            <person name="Mandapat C."/>
            <person name="Pham C."/>
            <person name="Qu C."/>
            <person name="Jing C."/>
            <person name="Bess C."/>
            <person name="Bandaranaike D."/>
            <person name="Ngo D."/>
            <person name="Ongeri F."/>
            <person name="Arias F."/>
            <person name="Lara F."/>
            <person name="Weissenberger G."/>
            <person name="Kamau G."/>
            <person name="Han H."/>
            <person name="Shen H."/>
            <person name="Dinh H."/>
            <person name="Khalil I."/>
            <person name="Jones J."/>
            <person name="Shafer J."/>
            <person name="Jayaseelan J."/>
            <person name="Quiroz J."/>
            <person name="Blankenburg K."/>
            <person name="Nguyen L."/>
            <person name="Jackson L."/>
            <person name="Francisco L."/>
            <person name="Tang L.-Y."/>
            <person name="Pu L.-L."/>
            <person name="Perales L."/>
            <person name="Lorensuhewa L."/>
            <person name="Munidasa M."/>
            <person name="Coyle M."/>
            <person name="Taylor M."/>
            <person name="Puazo M."/>
            <person name="Firestine M."/>
            <person name="Scheel M."/>
            <person name="Javaid M."/>
            <person name="Wang M."/>
            <person name="Li M."/>
            <person name="Tabassum N."/>
            <person name="Saada N."/>
            <person name="Osuji N."/>
            <person name="Aqrawi P."/>
            <person name="Fu Q."/>
            <person name="Thornton R."/>
            <person name="Raj R."/>
            <person name="Goodspeed R."/>
            <person name="Mata R."/>
            <person name="Najjar R."/>
            <person name="Gubbala S."/>
            <person name="Lee S."/>
            <person name="Denson S."/>
            <person name="Patil S."/>
            <person name="Macmil S."/>
            <person name="Qi S."/>
            <person name="Matskevitch T."/>
            <person name="Palculict T."/>
            <person name="Mathew T."/>
            <person name="Vee V."/>
            <person name="Velamala V."/>
            <person name="Korchina V."/>
            <person name="Cai W."/>
            <person name="Liu W."/>
            <person name="Dai W."/>
            <person name="Zou X."/>
            <person name="Zhu Y."/>
            <person name="Zhang Y."/>
            <person name="Wu Y.-Q."/>
            <person name="Xin Y."/>
            <person name="Nazarath L."/>
            <person name="Kovar C."/>
            <person name="Han Y."/>
            <person name="Muzny D."/>
            <person name="Gibbs R."/>
        </authorList>
    </citation>
    <scope>NUCLEOTIDE SEQUENCE [LARGE SCALE GENOMIC DNA]</scope>
    <source>
        <strain evidence="15">Jacobina</strain>
    </source>
</reference>
<dbReference type="GO" id="GO:0005777">
    <property type="term" value="C:peroxisome"/>
    <property type="evidence" value="ECO:0007669"/>
    <property type="project" value="TreeGrafter"/>
</dbReference>
<dbReference type="VEuPathDB" id="VectorBase:LLOJ008684"/>
<keyword evidence="3 10" id="KW-0444">Lipid biosynthesis</keyword>
<evidence type="ECO:0000256" key="4">
    <source>
        <dbReference type="ARBA" id="ARBA00022692"/>
    </source>
</evidence>
<keyword evidence="6 10" id="KW-1133">Transmembrane helix</keyword>
<evidence type="ECO:0000259" key="11">
    <source>
        <dbReference type="Pfam" id="PF03015"/>
    </source>
</evidence>
<feature type="transmembrane region" description="Helical" evidence="10">
    <location>
        <begin position="695"/>
        <end position="713"/>
    </location>
</feature>
<dbReference type="Gene3D" id="3.40.50.720">
    <property type="entry name" value="NAD(P)-binding Rossmann-like Domain"/>
    <property type="match status" value="4"/>
</dbReference>
<comment type="catalytic activity">
    <reaction evidence="9 10">
        <text>a long-chain fatty acyl-CoA + 2 NADPH + 2 H(+) = a long-chain primary fatty alcohol + 2 NADP(+) + CoA</text>
        <dbReference type="Rhea" id="RHEA:52716"/>
        <dbReference type="ChEBI" id="CHEBI:15378"/>
        <dbReference type="ChEBI" id="CHEBI:57287"/>
        <dbReference type="ChEBI" id="CHEBI:57783"/>
        <dbReference type="ChEBI" id="CHEBI:58349"/>
        <dbReference type="ChEBI" id="CHEBI:77396"/>
        <dbReference type="ChEBI" id="CHEBI:83139"/>
        <dbReference type="EC" id="1.2.1.84"/>
    </reaction>
</comment>
<evidence type="ECO:0000313" key="14">
    <source>
        <dbReference type="EnsemblMetazoa" id="LLOJ008684-PA"/>
    </source>
</evidence>
<name>A0A1B0CUP9_LUTLO</name>
<feature type="domain" description="Fatty acyl-CoA reductase C-terminal" evidence="11">
    <location>
        <begin position="1237"/>
        <end position="1328"/>
    </location>
</feature>
<dbReference type="Proteomes" id="UP000092461">
    <property type="component" value="Unassembled WGS sequence"/>
</dbReference>
<accession>A0A1B0CUP9</accession>
<evidence type="ECO:0000313" key="15">
    <source>
        <dbReference type="Proteomes" id="UP000092461"/>
    </source>
</evidence>
<proteinExistence type="inferred from homology"/>
<keyword evidence="5 10" id="KW-0521">NADP</keyword>
<dbReference type="GO" id="GO:0102965">
    <property type="term" value="F:alcohol-forming long-chain fatty acyl-CoA reductase activity"/>
    <property type="evidence" value="ECO:0007669"/>
    <property type="project" value="UniProtKB-EC"/>
</dbReference>
<evidence type="ECO:0000256" key="9">
    <source>
        <dbReference type="ARBA" id="ARBA00052530"/>
    </source>
</evidence>
<dbReference type="EMBL" id="AJWK01029532">
    <property type="status" value="NOT_ANNOTATED_CDS"/>
    <property type="molecule type" value="Genomic_DNA"/>
</dbReference>
<dbReference type="VEuPathDB" id="VectorBase:LLONM1_000492"/>
<dbReference type="InterPro" id="IPR036291">
    <property type="entry name" value="NAD(P)-bd_dom_sf"/>
</dbReference>
<dbReference type="VEuPathDB" id="VectorBase:LLONM1_010915"/>
<comment type="subcellular location">
    <subcellularLocation>
        <location evidence="1">Membrane</location>
        <topology evidence="1">Multi-pass membrane protein</topology>
    </subcellularLocation>
</comment>
<feature type="transmembrane region" description="Helical" evidence="10">
    <location>
        <begin position="1213"/>
        <end position="1231"/>
    </location>
</feature>
<evidence type="ECO:0000256" key="8">
    <source>
        <dbReference type="ARBA" id="ARBA00023136"/>
    </source>
</evidence>
<feature type="domain" description="Thioester reductase (TE)" evidence="12">
    <location>
        <begin position="889"/>
        <end position="1159"/>
    </location>
</feature>
<dbReference type="GO" id="GO:0035336">
    <property type="term" value="P:long-chain fatty-acyl-CoA metabolic process"/>
    <property type="evidence" value="ECO:0007669"/>
    <property type="project" value="TreeGrafter"/>
</dbReference>
<evidence type="ECO:0000256" key="3">
    <source>
        <dbReference type="ARBA" id="ARBA00022516"/>
    </source>
</evidence>
<evidence type="ECO:0000256" key="5">
    <source>
        <dbReference type="ARBA" id="ARBA00022857"/>
    </source>
</evidence>
<dbReference type="FunFam" id="3.40.50.720:FF:000143">
    <property type="entry name" value="Fatty acyl-CoA reductase"/>
    <property type="match status" value="2"/>
</dbReference>
<feature type="domain" description="Thioester reductase (TE)" evidence="12">
    <location>
        <begin position="2"/>
        <end position="183"/>
    </location>
</feature>
<dbReference type="InterPro" id="IPR033640">
    <property type="entry name" value="FAR_C"/>
</dbReference>
<feature type="transmembrane region" description="Helical" evidence="10">
    <location>
        <begin position="1345"/>
        <end position="1364"/>
    </location>
</feature>
<reference evidence="14" key="3">
    <citation type="submission" date="2020-05" db="UniProtKB">
        <authorList>
            <consortium name="EnsemblMetazoa"/>
        </authorList>
    </citation>
    <scope>IDENTIFICATION</scope>
    <source>
        <strain evidence="14">Jacobina</strain>
    </source>
</reference>
<dbReference type="InterPro" id="IPR026055">
    <property type="entry name" value="FAR"/>
</dbReference>
<evidence type="ECO:0000259" key="12">
    <source>
        <dbReference type="Pfam" id="PF07993"/>
    </source>
</evidence>
<evidence type="ECO:0000256" key="1">
    <source>
        <dbReference type="ARBA" id="ARBA00004141"/>
    </source>
</evidence>
<comment type="similarity">
    <text evidence="2 10">Belongs to the fatty acyl-CoA reductase family.</text>
</comment>
<dbReference type="EC" id="1.2.1.84" evidence="10"/>
<feature type="domain" description="Thioester reductase (TE)" evidence="12">
    <location>
        <begin position="371"/>
        <end position="641"/>
    </location>
</feature>
<feature type="domain" description="Fatty acyl-CoA reductase C-terminal" evidence="11">
    <location>
        <begin position="255"/>
        <end position="337"/>
    </location>
</feature>
<dbReference type="PANTHER" id="PTHR11011:SF24">
    <property type="entry name" value="FATTY ACYL-COA REDUCTASE"/>
    <property type="match status" value="1"/>
</dbReference>
<dbReference type="SUPFAM" id="SSF51735">
    <property type="entry name" value="NAD(P)-binding Rossmann-fold domains"/>
    <property type="match status" value="4"/>
</dbReference>
<keyword evidence="4 10" id="KW-0812">Transmembrane</keyword>
<dbReference type="Pfam" id="PF03015">
    <property type="entry name" value="Sterile"/>
    <property type="match status" value="3"/>
</dbReference>
<feature type="domain" description="Thioester reductase (TE)" evidence="12">
    <location>
        <begin position="1375"/>
        <end position="1585"/>
    </location>
</feature>
<dbReference type="GO" id="GO:0016020">
    <property type="term" value="C:membrane"/>
    <property type="evidence" value="ECO:0007669"/>
    <property type="project" value="UniProtKB-SubCell"/>
</dbReference>
<feature type="transmembrane region" description="Helical" evidence="10">
    <location>
        <begin position="246"/>
        <end position="270"/>
    </location>
</feature>
<evidence type="ECO:0000256" key="2">
    <source>
        <dbReference type="ARBA" id="ARBA00005928"/>
    </source>
</evidence>
<dbReference type="GO" id="GO:0080019">
    <property type="term" value="F:alcohol-forming very long-chain fatty acyl-CoA reductase activity"/>
    <property type="evidence" value="ECO:0007669"/>
    <property type="project" value="InterPro"/>
</dbReference>
<sequence length="1589" mass="183153">MENVSVIINSAASVRFDEPLRDAIFMNTRSARELVVIAEKLKNLKVLVHISTTYCNPGYEVIEEKIYPPLADWRQTIKLAENMDGDTLEILAAKYMDFQPNTYTFTKSLAEQIMKENSDRLPIIIFRPSIISPSVKEPFTGWVDNFNGVTGILAAGGSGLARVLYGCKTVLNNFQPLDVCVRSLLVATWKRGLGITSQMTIYNCACSKEKELKSEDLFHHCYTIASDIPLDEMVWFPNATITACYVFYKITLILFQVIPGIFFDLIFRIIRKKPIALSIMRKFHFASSSLSYFMFRDWFFVNDNCFNLMNDIKYEDMEEFGFDFYEGMEMKEYMYQSMSFCHKQEHTKDVKEIMGKFESIPDFFAGRDVFITGGSGLIGKTLIEKILYSCSSVNKIFVMLRTKGGRNVEERLENLKKSDVFQRIRTKAPDLFDKLEAVEGDICDLGMGIDLLAPQKRFANVSILIHAAASVRFDDPLKKAAIINIRGTREILNFAETLPNLNVFFHTSTTFCYPEYKFMQEEMYPATADWRKVLDMVEKLDEEVICAMEKKIIGHQPNTYTFTKNLAEHLVHEYRHTVPIVLYRPSIMTPAVMEPFAGWNDNVNGPVGIMMATGSGLIRTLYTNRKIILDFNPIDVTVKAIIIAIWRQGLRTREEIFASPEMTIYNGSSGETNPVTYYELAMLGNSCIPMVPFDYNVWPISFIATTWFFLFYIRMVFLQIAPSLLIDGIIRLTGRPPIVMKLQRRLYLAQIHLAYFMRHTYEFENNNYMSLLNDLRGSDVDAFGFSYYKDVDHILYFVMCILGARRHILRQKDDSLPLARRRFNQMVFFRNTLQTIFYAVVVWFAFNSYKKYMAVVVFCHKQEHTKDVKEIMGKFESIPDFFAGRDVFITGGSGLIGKTLIEKILYSCSSVNKIFVMLRTKGGRNVEERLENLKKSDVFQRIRTKAPDLFDKLEAVEGDICDLGMGIDLLAPQKRFANVSILIHAAASVRFDDPLKKAAIINIRGTREILNFAETLPNLNVFFHTSTTFCYPEYKFMQEEMYPATADWRKVLDMVEKLDEEVICAMEKKIIGHQPNTYTFTKNLAEHLVHEYRHTVPIVLYRPSIMTPAVMEPFAGWNDNVNGPVGIMMATGSGLIRTLYTNRKIILDFNPIDVTVKAIIIAIWRQGLRTREEIFASPEMTIYNGSSGETNPVTYYELAMLGNSCIPMVPFDYNVWPISFIATTWFFLFYIRMVFLQIAPSLLIDGIIRLTGRPPIVMKLQRRLYLAQIHLAYFMRHTYEFENNNYMSLLNDLRGSDVDAFGFSYYKDVDHILYFVMCILGARRHILRQKDDSLPLARRRFNQMVFFRNTLQTIFYAVVVWFAFNSYKKYMAVVGTGFVGKAIIEKILYSCPEISRIYLLVRCKKGVGVSERLEKFKSNQIFNRIREKDAKLLDKLIPLAGDSMSLQLGLSDEDLAKMENVSVIINSAASVRFDEPLRDAIFMNTRSARELVVIAEKLKNLKVLVHISTTYCNPGYEVIEEKIYPPLADWRQTIKLAENMDGDTLEILAAKYMDFQPNTYTFTKSLAEQIMKENSDRLPIIIFRPCSFR</sequence>
<dbReference type="CDD" id="cd09071">
    <property type="entry name" value="FAR_C"/>
    <property type="match status" value="3"/>
</dbReference>
<dbReference type="EMBL" id="AJWK01029530">
    <property type="status" value="NOT_ANNOTATED_CDS"/>
    <property type="molecule type" value="Genomic_DNA"/>
</dbReference>
<comment type="function">
    <text evidence="10">Catalyzes the reduction of fatty acyl-CoA to fatty alcohols.</text>
</comment>
<dbReference type="EMBL" id="AJWK01029531">
    <property type="status" value="NOT_ANNOTATED_CDS"/>
    <property type="molecule type" value="Genomic_DNA"/>
</dbReference>
<dbReference type="EMBL" id="GITU01000398">
    <property type="protein sequence ID" value="MBC1169101.1"/>
    <property type="molecule type" value="Transcribed_RNA"/>
</dbReference>
<organism evidence="14 15">
    <name type="scientific">Lutzomyia longipalpis</name>
    <name type="common">Sand fly</name>
    <dbReference type="NCBI Taxonomy" id="7200"/>
    <lineage>
        <taxon>Eukaryota</taxon>
        <taxon>Metazoa</taxon>
        <taxon>Ecdysozoa</taxon>
        <taxon>Arthropoda</taxon>
        <taxon>Hexapoda</taxon>
        <taxon>Insecta</taxon>
        <taxon>Pterygota</taxon>
        <taxon>Neoptera</taxon>
        <taxon>Endopterygota</taxon>
        <taxon>Diptera</taxon>
        <taxon>Nematocera</taxon>
        <taxon>Psychodoidea</taxon>
        <taxon>Psychodidae</taxon>
        <taxon>Lutzomyia</taxon>
        <taxon>Lutzomyia</taxon>
    </lineage>
</organism>